<dbReference type="AlphaFoldDB" id="A0A2U8H1U8"/>
<accession>A0A2U8H1U8</accession>
<proteinExistence type="predicted"/>
<dbReference type="EMBL" id="CP022188">
    <property type="protein sequence ID" value="AWI79922.1"/>
    <property type="molecule type" value="Genomic_DNA"/>
</dbReference>
<feature type="signal peptide" evidence="1">
    <location>
        <begin position="1"/>
        <end position="31"/>
    </location>
</feature>
<reference evidence="2 3" key="1">
    <citation type="submission" date="2017-06" db="EMBL/GenBank/DDBJ databases">
        <title>Azoarcus sp. TSNA42 complete genome sequence.</title>
        <authorList>
            <person name="Woo J.-H."/>
            <person name="Kim H.-S."/>
        </authorList>
    </citation>
    <scope>NUCLEOTIDE SEQUENCE [LARGE SCALE GENOMIC DNA]</scope>
    <source>
        <strain evidence="2 3">TSNA42</strain>
    </source>
</reference>
<protein>
    <recommendedName>
        <fullName evidence="4">Cytochrome c domain-containing protein</fullName>
    </recommendedName>
</protein>
<sequence length="709" mass="76204">MLRSATRRARLAPVLHLVLCCVPFVAFHAAAAGPPGEDLPPAGRSLFDRLIANESSGEAGVPFPFGSLMQRISAHLDRSAPSGGLSVVLIPLGRSLQRHAAGDAEAFRYPRVVAAATGEPPADALPGHPYLKDRLYIAFHEKAAALEVISYNDEAARFEFQLVRNYRAGATAEVGYANRSLCLSCHQNAAPIFSRQSWDETSANPDIAARLAATGQSYYGLQWRHGVDVPDAIDGGVRRANLLATAQRLWQHGCAAATRDDTVRCRAAALKQALRYRLGGELPAVFAAETEHALTRPLLAAWHERWPAGLPVPDPQVPNRLPFAGIAPGERAPDKDELYRYADIGSAFDPLALRAPLETWQGRDARDVRRFVQALSMFFSRTDVLQIEGRLASSEDIPGRSLELNCSERKSTARTRLDLDCRGDRGTLMLARLDLQGGGVSGGSIDRLQLGDGSSIGSVELRAPSRANGSPLRFELTRAGGRVRTRAGDAIRRLHVSLATDSRPARATLDLTSDLVPLDLAIDALAVATIAGTSDALDDAPLRRTAVLAPLFEHLGMQPVMARKHTALAPARSTEAGAQRAGAWPIDLQPFARQCSQCHADATAFPPGFLHGDDTQIRRTLDTCAERMLYRLTMNLTPIGARSKTPMPPPAAVHAPAFAQSADLPAMLGQLDAMLKARGSTSTAVMARTYATLPPCRYSATDTAQGDPS</sequence>
<evidence type="ECO:0000313" key="2">
    <source>
        <dbReference type="EMBL" id="AWI79922.1"/>
    </source>
</evidence>
<gene>
    <name evidence="2" type="ORF">CEW87_11425</name>
</gene>
<name>A0A2U8H1U8_9RHOO</name>
<evidence type="ECO:0008006" key="4">
    <source>
        <dbReference type="Google" id="ProtNLM"/>
    </source>
</evidence>
<keyword evidence="1" id="KW-0732">Signal</keyword>
<organism evidence="2 3">
    <name type="scientific">Parazoarcus communis</name>
    <dbReference type="NCBI Taxonomy" id="41977"/>
    <lineage>
        <taxon>Bacteria</taxon>
        <taxon>Pseudomonadati</taxon>
        <taxon>Pseudomonadota</taxon>
        <taxon>Betaproteobacteria</taxon>
        <taxon>Rhodocyclales</taxon>
        <taxon>Zoogloeaceae</taxon>
        <taxon>Parazoarcus</taxon>
    </lineage>
</organism>
<dbReference type="Proteomes" id="UP000244902">
    <property type="component" value="Chromosome"/>
</dbReference>
<dbReference type="OrthoDB" id="8522906at2"/>
<dbReference type="RefSeq" id="WP_108973116.1">
    <property type="nucleotide sequence ID" value="NZ_CP022188.1"/>
</dbReference>
<feature type="chain" id="PRO_5016122733" description="Cytochrome c domain-containing protein" evidence="1">
    <location>
        <begin position="32"/>
        <end position="709"/>
    </location>
</feature>
<evidence type="ECO:0000313" key="3">
    <source>
        <dbReference type="Proteomes" id="UP000244902"/>
    </source>
</evidence>
<evidence type="ECO:0000256" key="1">
    <source>
        <dbReference type="SAM" id="SignalP"/>
    </source>
</evidence>